<feature type="transmembrane region" description="Helical" evidence="8">
    <location>
        <begin position="100"/>
        <end position="120"/>
    </location>
</feature>
<sequence>MPYRGLFTKHVSIWAEVVTASRLPVAMAPLAFLFYGRGTDAGYSGGAAMAAAYAIAEAIGAPLLSMRLRTRPYRREITAGLGLSAVAFALLAFLPTPDAALAVILAALAGAAAAAAPGALRTMAEDLAPQKHLHAALSLESTLNMAAWAASPALVSVLALQSAPQTPFLLAAIATLAATAGLWLLPDKTGATDEGQRAPLKQALTAWPVYLTSIAAMYLLAGIELTLPALLQHRELPVTYSGPILTGFTLASILGGLVYGARIWPGSVERQSTLLLGIMIAGVAATAFASTWTVIAALLALTGLLQAAVLITRNLTLREQLPADLHPVGYSVLYAGSGIGYGLSAAATGLLLTVTTPDTVVLIATGTTFLLTAATCLRRRPPRDKQRSADIQRQDAPLLEEG</sequence>
<comment type="caution">
    <text evidence="9">The sequence shown here is derived from an EMBL/GenBank/DDBJ whole genome shotgun (WGS) entry which is preliminary data.</text>
</comment>
<feature type="transmembrane region" description="Helical" evidence="8">
    <location>
        <begin position="77"/>
        <end position="94"/>
    </location>
</feature>
<feature type="transmembrane region" description="Helical" evidence="8">
    <location>
        <begin position="295"/>
        <end position="312"/>
    </location>
</feature>
<feature type="transmembrane region" description="Helical" evidence="8">
    <location>
        <begin position="207"/>
        <end position="231"/>
    </location>
</feature>
<dbReference type="GO" id="GO:0022857">
    <property type="term" value="F:transmembrane transporter activity"/>
    <property type="evidence" value="ECO:0007669"/>
    <property type="project" value="InterPro"/>
</dbReference>
<evidence type="ECO:0000256" key="5">
    <source>
        <dbReference type="ARBA" id="ARBA00022989"/>
    </source>
</evidence>
<feature type="transmembrane region" description="Helical" evidence="8">
    <location>
        <begin position="12"/>
        <end position="35"/>
    </location>
</feature>
<feature type="transmembrane region" description="Helical" evidence="8">
    <location>
        <begin position="243"/>
        <end position="261"/>
    </location>
</feature>
<feature type="transmembrane region" description="Helical" evidence="8">
    <location>
        <begin position="273"/>
        <end position="289"/>
    </location>
</feature>
<feature type="transmembrane region" description="Helical" evidence="8">
    <location>
        <begin position="360"/>
        <end position="377"/>
    </location>
</feature>
<feature type="transmembrane region" description="Helical" evidence="8">
    <location>
        <begin position="41"/>
        <end position="65"/>
    </location>
</feature>
<accession>A0A2P8PTD1</accession>
<organism evidence="9 10">
    <name type="scientific">Streptomyces dioscori</name>
    <dbReference type="NCBI Taxonomy" id="2109333"/>
    <lineage>
        <taxon>Bacteria</taxon>
        <taxon>Bacillati</taxon>
        <taxon>Actinomycetota</taxon>
        <taxon>Actinomycetes</taxon>
        <taxon>Kitasatosporales</taxon>
        <taxon>Streptomycetaceae</taxon>
        <taxon>Streptomyces</taxon>
        <taxon>Streptomyces aurantiacus group</taxon>
    </lineage>
</organism>
<dbReference type="RefSeq" id="WP_107022409.1">
    <property type="nucleotide sequence ID" value="NZ_KZ679068.1"/>
</dbReference>
<keyword evidence="2" id="KW-0813">Transport</keyword>
<protein>
    <submittedName>
        <fullName evidence="9">MFS transporter</fullName>
    </submittedName>
</protein>
<dbReference type="OrthoDB" id="3541730at2"/>
<feature type="transmembrane region" description="Helical" evidence="8">
    <location>
        <begin position="332"/>
        <end position="354"/>
    </location>
</feature>
<dbReference type="Proteomes" id="UP000240429">
    <property type="component" value="Unassembled WGS sequence"/>
</dbReference>
<feature type="transmembrane region" description="Helical" evidence="8">
    <location>
        <begin position="166"/>
        <end position="186"/>
    </location>
</feature>
<evidence type="ECO:0000256" key="3">
    <source>
        <dbReference type="ARBA" id="ARBA00022475"/>
    </source>
</evidence>
<dbReference type="InterPro" id="IPR050171">
    <property type="entry name" value="MFS_Transporters"/>
</dbReference>
<keyword evidence="10" id="KW-1185">Reference proteome</keyword>
<dbReference type="EMBL" id="PYBJ01000044">
    <property type="protein sequence ID" value="PSM37265.1"/>
    <property type="molecule type" value="Genomic_DNA"/>
</dbReference>
<proteinExistence type="predicted"/>
<dbReference type="SUPFAM" id="SSF103473">
    <property type="entry name" value="MFS general substrate transporter"/>
    <property type="match status" value="1"/>
</dbReference>
<keyword evidence="5 8" id="KW-1133">Transmembrane helix</keyword>
<evidence type="ECO:0000256" key="1">
    <source>
        <dbReference type="ARBA" id="ARBA00004651"/>
    </source>
</evidence>
<dbReference type="PANTHER" id="PTHR23517:SF3">
    <property type="entry name" value="INTEGRAL MEMBRANE TRANSPORT PROTEIN"/>
    <property type="match status" value="1"/>
</dbReference>
<gene>
    <name evidence="9" type="ORF">C6Y14_43135</name>
</gene>
<dbReference type="InterPro" id="IPR036259">
    <property type="entry name" value="MFS_trans_sf"/>
</dbReference>
<dbReference type="Gene3D" id="1.20.1250.20">
    <property type="entry name" value="MFS general substrate transporter like domains"/>
    <property type="match status" value="2"/>
</dbReference>
<evidence type="ECO:0000256" key="7">
    <source>
        <dbReference type="SAM" id="MobiDB-lite"/>
    </source>
</evidence>
<dbReference type="PANTHER" id="PTHR23517">
    <property type="entry name" value="RESISTANCE PROTEIN MDTM, PUTATIVE-RELATED-RELATED"/>
    <property type="match status" value="1"/>
</dbReference>
<dbReference type="AlphaFoldDB" id="A0A2P8PTD1"/>
<keyword evidence="3" id="KW-1003">Cell membrane</keyword>
<feature type="region of interest" description="Disordered" evidence="7">
    <location>
        <begin position="381"/>
        <end position="402"/>
    </location>
</feature>
<reference evidence="9 10" key="1">
    <citation type="submission" date="2018-03" db="EMBL/GenBank/DDBJ databases">
        <title>Streptomyces dioscori sp. nov., a novel endophytic actinobacterium isolated from bulbil of Dioscorea bulbifera L.</title>
        <authorList>
            <person name="Zhikuan W."/>
        </authorList>
    </citation>
    <scope>NUCLEOTIDE SEQUENCE [LARGE SCALE GENOMIC DNA]</scope>
    <source>
        <strain evidence="9 10">A217</strain>
    </source>
</reference>
<evidence type="ECO:0000313" key="9">
    <source>
        <dbReference type="EMBL" id="PSM37265.1"/>
    </source>
</evidence>
<evidence type="ECO:0000313" key="10">
    <source>
        <dbReference type="Proteomes" id="UP000240429"/>
    </source>
</evidence>
<evidence type="ECO:0000256" key="8">
    <source>
        <dbReference type="SAM" id="Phobius"/>
    </source>
</evidence>
<comment type="subcellular location">
    <subcellularLocation>
        <location evidence="1">Cell membrane</location>
        <topology evidence="1">Multi-pass membrane protein</topology>
    </subcellularLocation>
</comment>
<feature type="compositionally biased region" description="Basic and acidic residues" evidence="7">
    <location>
        <begin position="383"/>
        <end position="393"/>
    </location>
</feature>
<evidence type="ECO:0000256" key="2">
    <source>
        <dbReference type="ARBA" id="ARBA00022448"/>
    </source>
</evidence>
<name>A0A2P8PTD1_9ACTN</name>
<dbReference type="Pfam" id="PF07690">
    <property type="entry name" value="MFS_1"/>
    <property type="match status" value="1"/>
</dbReference>
<keyword evidence="4 8" id="KW-0812">Transmembrane</keyword>
<evidence type="ECO:0000256" key="6">
    <source>
        <dbReference type="ARBA" id="ARBA00023136"/>
    </source>
</evidence>
<evidence type="ECO:0000256" key="4">
    <source>
        <dbReference type="ARBA" id="ARBA00022692"/>
    </source>
</evidence>
<keyword evidence="6 8" id="KW-0472">Membrane</keyword>
<dbReference type="GO" id="GO:0005886">
    <property type="term" value="C:plasma membrane"/>
    <property type="evidence" value="ECO:0007669"/>
    <property type="project" value="UniProtKB-SubCell"/>
</dbReference>
<dbReference type="InterPro" id="IPR011701">
    <property type="entry name" value="MFS"/>
</dbReference>
<feature type="transmembrane region" description="Helical" evidence="8">
    <location>
        <begin position="141"/>
        <end position="160"/>
    </location>
</feature>